<keyword evidence="1" id="KW-0472">Membrane</keyword>
<organism evidence="2 3">
    <name type="scientific">Seonamhaeicola maritimus</name>
    <dbReference type="NCBI Taxonomy" id="2591822"/>
    <lineage>
        <taxon>Bacteria</taxon>
        <taxon>Pseudomonadati</taxon>
        <taxon>Bacteroidota</taxon>
        <taxon>Flavobacteriia</taxon>
        <taxon>Flavobacteriales</taxon>
        <taxon>Flavobacteriaceae</taxon>
    </lineage>
</organism>
<evidence type="ECO:0000313" key="2">
    <source>
        <dbReference type="EMBL" id="TXG38776.1"/>
    </source>
</evidence>
<name>A0A5C7GJX3_9FLAO</name>
<evidence type="ECO:0000313" key="3">
    <source>
        <dbReference type="Proteomes" id="UP000321080"/>
    </source>
</evidence>
<feature type="transmembrane region" description="Helical" evidence="1">
    <location>
        <begin position="142"/>
        <end position="158"/>
    </location>
</feature>
<feature type="transmembrane region" description="Helical" evidence="1">
    <location>
        <begin position="112"/>
        <end position="130"/>
    </location>
</feature>
<dbReference type="RefSeq" id="WP_147766264.1">
    <property type="nucleotide sequence ID" value="NZ_VRKQ01000008.1"/>
</dbReference>
<keyword evidence="1" id="KW-0812">Transmembrane</keyword>
<keyword evidence="1" id="KW-1133">Transmembrane helix</keyword>
<reference evidence="2 3" key="1">
    <citation type="submission" date="2019-08" db="EMBL/GenBank/DDBJ databases">
        <title>Seonamhaeicola sediminis sp. nov., isolated from marine sediment.</title>
        <authorList>
            <person name="Cao W.R."/>
        </authorList>
    </citation>
    <scope>NUCLEOTIDE SEQUENCE [LARGE SCALE GENOMIC DNA]</scope>
    <source>
        <strain evidence="2 3">1505</strain>
    </source>
</reference>
<sequence>MRINFSKYSRQVKLLAIIPVVAGLLTFSESFLPYKEIETTVVSKNESYRAKFDRTTYSIYFENNNDQFTQEVFNALKVGDNVILTTSFFHEETSKITKVDTGKWYLNSTGEIYIQYVFALVFLLPALSWLKQRSLSSKQVKYIAIIILFSLFDFYRILK</sequence>
<accession>A0A5C7GJX3</accession>
<protein>
    <recommendedName>
        <fullName evidence="4">DUF3592 domain-containing protein</fullName>
    </recommendedName>
</protein>
<dbReference type="Proteomes" id="UP000321080">
    <property type="component" value="Unassembled WGS sequence"/>
</dbReference>
<dbReference type="AlphaFoldDB" id="A0A5C7GJX3"/>
<keyword evidence="3" id="KW-1185">Reference proteome</keyword>
<proteinExistence type="predicted"/>
<comment type="caution">
    <text evidence="2">The sequence shown here is derived from an EMBL/GenBank/DDBJ whole genome shotgun (WGS) entry which is preliminary data.</text>
</comment>
<gene>
    <name evidence="2" type="ORF">FUA22_02505</name>
</gene>
<evidence type="ECO:0000256" key="1">
    <source>
        <dbReference type="SAM" id="Phobius"/>
    </source>
</evidence>
<dbReference type="OrthoDB" id="1448877at2"/>
<dbReference type="EMBL" id="VRKQ01000008">
    <property type="protein sequence ID" value="TXG38776.1"/>
    <property type="molecule type" value="Genomic_DNA"/>
</dbReference>
<evidence type="ECO:0008006" key="4">
    <source>
        <dbReference type="Google" id="ProtNLM"/>
    </source>
</evidence>
<feature type="transmembrane region" description="Helical" evidence="1">
    <location>
        <begin position="12"/>
        <end position="32"/>
    </location>
</feature>